<proteinExistence type="predicted"/>
<feature type="non-terminal residue" evidence="2">
    <location>
        <position position="1"/>
    </location>
</feature>
<dbReference type="InterPro" id="IPR046344">
    <property type="entry name" value="TAF6_C_sf"/>
</dbReference>
<protein>
    <recommendedName>
        <fullName evidence="1">TAF6 C-terminal HEAT repeat domain-containing protein</fullName>
    </recommendedName>
</protein>
<evidence type="ECO:0000313" key="2">
    <source>
        <dbReference type="EMBL" id="CAE6440795.1"/>
    </source>
</evidence>
<dbReference type="GO" id="GO:0006367">
    <property type="term" value="P:transcription initiation at RNA polymerase II promoter"/>
    <property type="evidence" value="ECO:0007669"/>
    <property type="project" value="InterPro"/>
</dbReference>
<feature type="domain" description="TAF6 C-terminal HEAT repeat" evidence="1">
    <location>
        <begin position="14"/>
        <end position="77"/>
    </location>
</feature>
<accession>A0A8H2Y6J8</accession>
<evidence type="ECO:0000313" key="3">
    <source>
        <dbReference type="Proteomes" id="UP000663850"/>
    </source>
</evidence>
<dbReference type="Gene3D" id="1.25.40.770">
    <property type="entry name" value="TAF6, C-terminal HEAT repeat domain"/>
    <property type="match status" value="1"/>
</dbReference>
<dbReference type="Pfam" id="PF07571">
    <property type="entry name" value="TAF6_C"/>
    <property type="match status" value="1"/>
</dbReference>
<dbReference type="InterPro" id="IPR011442">
    <property type="entry name" value="TAF6_C"/>
</dbReference>
<dbReference type="Proteomes" id="UP000663850">
    <property type="component" value="Unassembled WGS sequence"/>
</dbReference>
<dbReference type="AlphaFoldDB" id="A0A8H2Y6J8"/>
<gene>
    <name evidence="2" type="ORF">RDB_LOCUS29160</name>
</gene>
<dbReference type="EMBL" id="CAJMWZ010001723">
    <property type="protein sequence ID" value="CAE6440795.1"/>
    <property type="molecule type" value="Genomic_DNA"/>
</dbReference>
<name>A0A8H2Y6J8_9AGAM</name>
<evidence type="ECO:0000259" key="1">
    <source>
        <dbReference type="Pfam" id="PF07571"/>
    </source>
</evidence>
<comment type="caution">
    <text evidence="2">The sequence shown here is derived from an EMBL/GenBank/DDBJ whole genome shotgun (WGS) entry which is preliminary data.</text>
</comment>
<organism evidence="2 3">
    <name type="scientific">Rhizoctonia solani</name>
    <dbReference type="NCBI Taxonomy" id="456999"/>
    <lineage>
        <taxon>Eukaryota</taxon>
        <taxon>Fungi</taxon>
        <taxon>Dikarya</taxon>
        <taxon>Basidiomycota</taxon>
        <taxon>Agaricomycotina</taxon>
        <taxon>Agaricomycetes</taxon>
        <taxon>Cantharellales</taxon>
        <taxon>Ceratobasidiaceae</taxon>
        <taxon>Rhizoctonia</taxon>
    </lineage>
</organism>
<sequence length="192" mass="20479">ASFSSFDTNPPPRHVRMHAASLLSHVLNLHGPTYPSLGARVLKTLILGATAPGRQRGTREGALRGLAALGRVAAGRALIGAHALKTIEGEIGSEVGSETIEDLVQGATVAIHTLHPIPTPTPQLWGEPQIRPLEPSSEEDRILLDKLSEYFGQFFTMRVIIEAANAQWAHGLLEAIESSKAEYLADAAASVK</sequence>
<reference evidence="2" key="1">
    <citation type="submission" date="2021-01" db="EMBL/GenBank/DDBJ databases">
        <authorList>
            <person name="Kaushik A."/>
        </authorList>
    </citation>
    <scope>NUCLEOTIDE SEQUENCE</scope>
    <source>
        <strain evidence="2">Type strain: AG8-Rh-89/</strain>
    </source>
</reference>